<evidence type="ECO:0000313" key="2">
    <source>
        <dbReference type="EMBL" id="ORO74416.1"/>
    </source>
</evidence>
<dbReference type="RefSeq" id="WP_084848897.1">
    <property type="nucleotide sequence ID" value="NZ_NCUI01000020.1"/>
</dbReference>
<reference evidence="2 3" key="1">
    <citation type="journal article" date="2016" name="Eur. J. Clin. Microbiol. Infect. Dis.">
        <title>Whole genome sequencing as a tool for phylogenetic analysis of clinical strains of Mitis group streptococci.</title>
        <authorList>
            <person name="Rasmussen L.H."/>
            <person name="Dargis R."/>
            <person name="Hojholt K."/>
            <person name="Christensen J.J."/>
            <person name="Skovgaard O."/>
            <person name="Justesen U.S."/>
            <person name="Rosenvinge F.S."/>
            <person name="Moser C."/>
            <person name="Lukjancenko O."/>
            <person name="Rasmussen S."/>
            <person name="Nielsen X.C."/>
        </authorList>
    </citation>
    <scope>NUCLEOTIDE SEQUENCE [LARGE SCALE GENOMIC DNA]</scope>
    <source>
        <strain evidence="2 3">B_007274_11</strain>
    </source>
</reference>
<evidence type="ECO:0000313" key="3">
    <source>
        <dbReference type="Proteomes" id="UP000193160"/>
    </source>
</evidence>
<gene>
    <name evidence="2" type="ORF">B7712_00420</name>
</gene>
<keyword evidence="1" id="KW-1133">Transmembrane helix</keyword>
<comment type="caution">
    <text evidence="2">The sequence shown here is derived from an EMBL/GenBank/DDBJ whole genome shotgun (WGS) entry which is preliminary data.</text>
</comment>
<accession>A0A1X1I7W9</accession>
<name>A0A1X1I7W9_STROR</name>
<organism evidence="2 3">
    <name type="scientific">Streptococcus oralis subsp. oralis</name>
    <dbReference type="NCBI Taxonomy" id="1891914"/>
    <lineage>
        <taxon>Bacteria</taxon>
        <taxon>Bacillati</taxon>
        <taxon>Bacillota</taxon>
        <taxon>Bacilli</taxon>
        <taxon>Lactobacillales</taxon>
        <taxon>Streptococcaceae</taxon>
        <taxon>Streptococcus</taxon>
    </lineage>
</organism>
<dbReference type="Proteomes" id="UP000193160">
    <property type="component" value="Unassembled WGS sequence"/>
</dbReference>
<sequence length="131" mass="15709">MEQIINLLIQLVKEYGLVTVILLIAVVLLWLLIIYPVLRLFWGFLKNLFTTRKRASKNNWNYQSQKTVFKLERTEKKRLEYFEGLEQWDEIILKGGSVYEINHKTYPNRTLKQKILEWDKVVIVITLTPKK</sequence>
<feature type="transmembrane region" description="Helical" evidence="1">
    <location>
        <begin position="15"/>
        <end position="38"/>
    </location>
</feature>
<keyword evidence="3" id="KW-1185">Reference proteome</keyword>
<dbReference type="AlphaFoldDB" id="A0A1X1I7W9"/>
<dbReference type="EMBL" id="NCUT01000023">
    <property type="protein sequence ID" value="ORO74416.1"/>
    <property type="molecule type" value="Genomic_DNA"/>
</dbReference>
<protein>
    <submittedName>
        <fullName evidence="2">Uncharacterized protein</fullName>
    </submittedName>
</protein>
<proteinExistence type="predicted"/>
<keyword evidence="1" id="KW-0812">Transmembrane</keyword>
<keyword evidence="1" id="KW-0472">Membrane</keyword>
<evidence type="ECO:0000256" key="1">
    <source>
        <dbReference type="SAM" id="Phobius"/>
    </source>
</evidence>